<dbReference type="NCBIfam" id="NF033788">
    <property type="entry name" value="HTH_metalloreg"/>
    <property type="match status" value="1"/>
</dbReference>
<gene>
    <name evidence="5" type="ORF">SAMN02746041_02815</name>
</gene>
<accession>A0A1W1XSQ7</accession>
<feature type="domain" description="HTH arsR-type" evidence="4">
    <location>
        <begin position="6"/>
        <end position="100"/>
    </location>
</feature>
<dbReference type="STRING" id="1121390.SAMN02746041_02815"/>
<dbReference type="InterPro" id="IPR036388">
    <property type="entry name" value="WH-like_DNA-bd_sf"/>
</dbReference>
<sequence length="103" mass="11497">MATPDVRLEHLQKAAEVLRVVAHPVRLQILQFLEGGEKTVTEIHTGLDLPQAYTSQQLNLMKSKDILASRRDGSQVFYRIANWNVLKIIHCVCADSAGETAQT</sequence>
<dbReference type="EMBL" id="FWXF01000019">
    <property type="protein sequence ID" value="SMC26927.1"/>
    <property type="molecule type" value="Genomic_DNA"/>
</dbReference>
<dbReference type="SMART" id="SM00418">
    <property type="entry name" value="HTH_ARSR"/>
    <property type="match status" value="1"/>
</dbReference>
<name>A0A1W1XSQ7_9BACT</name>
<dbReference type="PANTHER" id="PTHR43132:SF2">
    <property type="entry name" value="ARSENICAL RESISTANCE OPERON REPRESSOR ARSR-RELATED"/>
    <property type="match status" value="1"/>
</dbReference>
<dbReference type="CDD" id="cd00090">
    <property type="entry name" value="HTH_ARSR"/>
    <property type="match status" value="1"/>
</dbReference>
<keyword evidence="3" id="KW-0804">Transcription</keyword>
<dbReference type="InterPro" id="IPR051011">
    <property type="entry name" value="Metal_resp_trans_reg"/>
</dbReference>
<evidence type="ECO:0000259" key="4">
    <source>
        <dbReference type="PROSITE" id="PS50987"/>
    </source>
</evidence>
<dbReference type="Gene3D" id="1.10.10.10">
    <property type="entry name" value="Winged helix-like DNA-binding domain superfamily/Winged helix DNA-binding domain"/>
    <property type="match status" value="1"/>
</dbReference>
<dbReference type="AlphaFoldDB" id="A0A1W1XSQ7"/>
<dbReference type="GO" id="GO:0003677">
    <property type="term" value="F:DNA binding"/>
    <property type="evidence" value="ECO:0007669"/>
    <property type="project" value="UniProtKB-KW"/>
</dbReference>
<evidence type="ECO:0000256" key="2">
    <source>
        <dbReference type="ARBA" id="ARBA00023125"/>
    </source>
</evidence>
<dbReference type="InterPro" id="IPR011991">
    <property type="entry name" value="ArsR-like_HTH"/>
</dbReference>
<evidence type="ECO:0000256" key="1">
    <source>
        <dbReference type="ARBA" id="ARBA00023015"/>
    </source>
</evidence>
<dbReference type="Pfam" id="PF12840">
    <property type="entry name" value="HTH_20"/>
    <property type="match status" value="1"/>
</dbReference>
<proteinExistence type="predicted"/>
<dbReference type="GO" id="GO:0003700">
    <property type="term" value="F:DNA-binding transcription factor activity"/>
    <property type="evidence" value="ECO:0007669"/>
    <property type="project" value="InterPro"/>
</dbReference>
<organism evidence="5 6">
    <name type="scientific">Desulfacinum hydrothermale DSM 13146</name>
    <dbReference type="NCBI Taxonomy" id="1121390"/>
    <lineage>
        <taxon>Bacteria</taxon>
        <taxon>Pseudomonadati</taxon>
        <taxon>Thermodesulfobacteriota</taxon>
        <taxon>Syntrophobacteria</taxon>
        <taxon>Syntrophobacterales</taxon>
        <taxon>Syntrophobacteraceae</taxon>
        <taxon>Desulfacinum</taxon>
    </lineage>
</organism>
<dbReference type="InterPro" id="IPR036390">
    <property type="entry name" value="WH_DNA-bd_sf"/>
</dbReference>
<dbReference type="PANTHER" id="PTHR43132">
    <property type="entry name" value="ARSENICAL RESISTANCE OPERON REPRESSOR ARSR-RELATED"/>
    <property type="match status" value="1"/>
</dbReference>
<dbReference type="PRINTS" id="PR00778">
    <property type="entry name" value="HTHARSR"/>
</dbReference>
<keyword evidence="2" id="KW-0238">DNA-binding</keyword>
<dbReference type="Proteomes" id="UP000192783">
    <property type="component" value="Unassembled WGS sequence"/>
</dbReference>
<keyword evidence="6" id="KW-1185">Reference proteome</keyword>
<dbReference type="PROSITE" id="PS50987">
    <property type="entry name" value="HTH_ARSR_2"/>
    <property type="match status" value="1"/>
</dbReference>
<dbReference type="SUPFAM" id="SSF46785">
    <property type="entry name" value="Winged helix' DNA-binding domain"/>
    <property type="match status" value="1"/>
</dbReference>
<reference evidence="5 6" key="1">
    <citation type="submission" date="2017-04" db="EMBL/GenBank/DDBJ databases">
        <authorList>
            <person name="Afonso C.L."/>
            <person name="Miller P.J."/>
            <person name="Scott M.A."/>
            <person name="Spackman E."/>
            <person name="Goraichik I."/>
            <person name="Dimitrov K.M."/>
            <person name="Suarez D.L."/>
            <person name="Swayne D.E."/>
        </authorList>
    </citation>
    <scope>NUCLEOTIDE SEQUENCE [LARGE SCALE GENOMIC DNA]</scope>
    <source>
        <strain evidence="5 6">DSM 13146</strain>
    </source>
</reference>
<dbReference type="InterPro" id="IPR001845">
    <property type="entry name" value="HTH_ArsR_DNA-bd_dom"/>
</dbReference>
<evidence type="ECO:0000313" key="5">
    <source>
        <dbReference type="EMBL" id="SMC26927.1"/>
    </source>
</evidence>
<dbReference type="RefSeq" id="WP_170920621.1">
    <property type="nucleotide sequence ID" value="NZ_FWXF01000019.1"/>
</dbReference>
<evidence type="ECO:0000313" key="6">
    <source>
        <dbReference type="Proteomes" id="UP000192783"/>
    </source>
</evidence>
<protein>
    <submittedName>
        <fullName evidence="5">ArsR family transcriptional regulator</fullName>
    </submittedName>
</protein>
<keyword evidence="1" id="KW-0805">Transcription regulation</keyword>
<evidence type="ECO:0000256" key="3">
    <source>
        <dbReference type="ARBA" id="ARBA00023163"/>
    </source>
</evidence>